<dbReference type="Gene3D" id="2.40.10.270">
    <property type="entry name" value="Bacteriophage SPP1 head-tail adaptor protein"/>
    <property type="match status" value="1"/>
</dbReference>
<gene>
    <name evidence="1" type="ORF">KCG48_04935</name>
</gene>
<dbReference type="NCBIfam" id="TIGR01563">
    <property type="entry name" value="gp16_SPP1"/>
    <property type="match status" value="1"/>
</dbReference>
<dbReference type="EMBL" id="JAGSCS010000004">
    <property type="protein sequence ID" value="MBR0575685.1"/>
    <property type="molecule type" value="Genomic_DNA"/>
</dbReference>
<organism evidence="1 2">
    <name type="scientific">Proteiniclasticum sediminis</name>
    <dbReference type="NCBI Taxonomy" id="2804028"/>
    <lineage>
        <taxon>Bacteria</taxon>
        <taxon>Bacillati</taxon>
        <taxon>Bacillota</taxon>
        <taxon>Clostridia</taxon>
        <taxon>Eubacteriales</taxon>
        <taxon>Clostridiaceae</taxon>
        <taxon>Proteiniclasticum</taxon>
    </lineage>
</organism>
<reference evidence="1" key="1">
    <citation type="submission" date="2021-04" db="EMBL/GenBank/DDBJ databases">
        <title>Proteiniclasticum sedimins sp. nov., an obligate anaerobic bacterium isolated from anaerobic sludge.</title>
        <authorList>
            <person name="Liu J."/>
        </authorList>
    </citation>
    <scope>NUCLEOTIDE SEQUENCE</scope>
    <source>
        <strain evidence="1">BAD-10</strain>
    </source>
</reference>
<protein>
    <submittedName>
        <fullName evidence="1">Phage head closure protein</fullName>
    </submittedName>
</protein>
<keyword evidence="2" id="KW-1185">Reference proteome</keyword>
<dbReference type="InterPro" id="IPR038666">
    <property type="entry name" value="SSP1_head-tail_sf"/>
</dbReference>
<dbReference type="Proteomes" id="UP000675379">
    <property type="component" value="Unassembled WGS sequence"/>
</dbReference>
<dbReference type="InterPro" id="IPR008767">
    <property type="entry name" value="Phage_SPP1_head-tail_adaptor"/>
</dbReference>
<evidence type="ECO:0000313" key="1">
    <source>
        <dbReference type="EMBL" id="MBR0575685.1"/>
    </source>
</evidence>
<dbReference type="RefSeq" id="WP_211800229.1">
    <property type="nucleotide sequence ID" value="NZ_JAGSCS010000004.1"/>
</dbReference>
<accession>A0A941CN83</accession>
<comment type="caution">
    <text evidence="1">The sequence shown here is derived from an EMBL/GenBank/DDBJ whole genome shotgun (WGS) entry which is preliminary data.</text>
</comment>
<evidence type="ECO:0000313" key="2">
    <source>
        <dbReference type="Proteomes" id="UP000675379"/>
    </source>
</evidence>
<proteinExistence type="predicted"/>
<dbReference type="Pfam" id="PF05521">
    <property type="entry name" value="Phage_HCP"/>
    <property type="match status" value="1"/>
</dbReference>
<dbReference type="AlphaFoldDB" id="A0A941CN83"/>
<name>A0A941CN83_9CLOT</name>
<sequence length="101" mass="11894">MIYKRPIAIEKLNLETEKWEDYLPLVHSNVNKSKGDSEYLNAGALQNKSEKVFKVRYNPMLKAIDGNTQLYRIIFDGQNYNIVGYDDFEERHQEVRLLGVR</sequence>